<dbReference type="Gene3D" id="3.40.390.10">
    <property type="entry name" value="Collagenase (Catalytic Domain)"/>
    <property type="match status" value="1"/>
</dbReference>
<evidence type="ECO:0000256" key="2">
    <source>
        <dbReference type="SAM" id="Phobius"/>
    </source>
</evidence>
<protein>
    <submittedName>
        <fullName evidence="6">Disintegrin and metalloproteinase domain-containing protein 10</fullName>
    </submittedName>
</protein>
<feature type="binding site" evidence="1">
    <location>
        <position position="379"/>
    </location>
    <ligand>
        <name>Zn(2+)</name>
        <dbReference type="ChEBI" id="CHEBI:29105"/>
        <note>catalytic</note>
    </ligand>
</feature>
<keyword evidence="2" id="KW-0812">Transmembrane</keyword>
<dbReference type="InterPro" id="IPR051489">
    <property type="entry name" value="ADAM_Metalloproteinase"/>
</dbReference>
<keyword evidence="2" id="KW-1133">Transmembrane helix</keyword>
<dbReference type="GO" id="GO:0006509">
    <property type="term" value="P:membrane protein ectodomain proteolysis"/>
    <property type="evidence" value="ECO:0007669"/>
    <property type="project" value="TreeGrafter"/>
</dbReference>
<feature type="domain" description="Peptidase M12B" evidence="5">
    <location>
        <begin position="212"/>
        <end position="446"/>
    </location>
</feature>
<comment type="caution">
    <text evidence="6">The sequence shown here is derived from an EMBL/GenBank/DDBJ whole genome shotgun (WGS) entry which is preliminary data.</text>
</comment>
<dbReference type="GO" id="GO:0007219">
    <property type="term" value="P:Notch signaling pathway"/>
    <property type="evidence" value="ECO:0007669"/>
    <property type="project" value="TreeGrafter"/>
</dbReference>
<keyword evidence="3" id="KW-0732">Signal</keyword>
<dbReference type="OrthoDB" id="6414084at2759"/>
<reference evidence="6" key="1">
    <citation type="submission" date="2020-08" db="EMBL/GenBank/DDBJ databases">
        <title>Multicomponent nature underlies the extraordinary mechanical properties of spider dragline silk.</title>
        <authorList>
            <person name="Kono N."/>
            <person name="Nakamura H."/>
            <person name="Mori M."/>
            <person name="Yoshida Y."/>
            <person name="Ohtoshi R."/>
            <person name="Malay A.D."/>
            <person name="Moran D.A.P."/>
            <person name="Tomita M."/>
            <person name="Numata K."/>
            <person name="Arakawa K."/>
        </authorList>
    </citation>
    <scope>NUCLEOTIDE SEQUENCE</scope>
</reference>
<keyword evidence="7" id="KW-1185">Reference proteome</keyword>
<evidence type="ECO:0000259" key="5">
    <source>
        <dbReference type="PROSITE" id="PS50215"/>
    </source>
</evidence>
<sequence>MYLWVFSLLTATCFYPIHLKLMYGHDIQAYEIINPKFKEVDTNRNMYLTEDYKWNKEFDVEMQFQAFNKSFHLLLYEDLLFQKIQIKSYVSHKSSKSLQDSCNFYEGFLNDSSFDSRVSGYLKNGIFIGIITANDTTYFMESADLFFPNYNHSGKIVIYKSKDNIQLEEYQTSGDISNEIPKRNTMFPFRGKGDNYYYFKRINKTGIPDENRTCQIEMVADHTLYEYFKKDESTVSAFLYLHAKYTDSIFRKTDFDGDGFPDNIRIVVKNIFIYKSINDPNYPMARVSSLLEFLKNFSKRTQYFCLSICICHRHYSSKVVGRAYKPTPGRWGAPGGICQRPVIFQRDGFRVSLNTGVVTIVNSQGTTFPLITTLLAVSHEIGHSFGSDHDLTENLFCSPGGDKGHYLMHPKTSKKVKELSNVFSPCSRRDMYKIIKERGSCLKSSPSICGNGIREGNEECDCGWEKICKHIDHCCTPSDAKAPEKGCTFRNKTGVFCSPEESLCCTKDCTVNKEKDKICYESDTSCLISYCDQKSAVCPVPDKAPDKHPCLKSSRTCNRGFCNSSVCLDNDLEECNCEKWHSVCFVCCLKDRQCKPAHKFGLLTPWNSPFVHVEGTRCNGSRNYRCDGTGRCIDVKTRVQLDKDEKVMWWGLSILVFVFFLLLTIFVCLLIQHLKSYFLKRILYLFQPHSHAQLLKIFVDWT</sequence>
<dbReference type="InterPro" id="IPR024079">
    <property type="entry name" value="MetalloPept_cat_dom_sf"/>
</dbReference>
<feature type="binding site" evidence="1">
    <location>
        <position position="389"/>
    </location>
    <ligand>
        <name>Zn(2+)</name>
        <dbReference type="ChEBI" id="CHEBI:29105"/>
        <note>catalytic</note>
    </ligand>
</feature>
<dbReference type="Pfam" id="PF13688">
    <property type="entry name" value="Reprolysin_5"/>
    <property type="match status" value="1"/>
</dbReference>
<dbReference type="PROSITE" id="PS50215">
    <property type="entry name" value="ADAM_MEPRO"/>
    <property type="match status" value="1"/>
</dbReference>
<dbReference type="GO" id="GO:0046872">
    <property type="term" value="F:metal ion binding"/>
    <property type="evidence" value="ECO:0007669"/>
    <property type="project" value="UniProtKB-KW"/>
</dbReference>
<feature type="signal peptide" evidence="3">
    <location>
        <begin position="1"/>
        <end position="19"/>
    </location>
</feature>
<keyword evidence="2" id="KW-0472">Membrane</keyword>
<dbReference type="InterPro" id="IPR036436">
    <property type="entry name" value="Disintegrin_dom_sf"/>
</dbReference>
<feature type="chain" id="PRO_5036464495" evidence="3">
    <location>
        <begin position="20"/>
        <end position="702"/>
    </location>
</feature>
<evidence type="ECO:0000313" key="6">
    <source>
        <dbReference type="EMBL" id="GFT77586.1"/>
    </source>
</evidence>
<accession>A0A8X6PRM6</accession>
<feature type="binding site" evidence="1">
    <location>
        <position position="383"/>
    </location>
    <ligand>
        <name>Zn(2+)</name>
        <dbReference type="ChEBI" id="CHEBI:29105"/>
        <note>catalytic</note>
    </ligand>
</feature>
<dbReference type="SMART" id="SM00050">
    <property type="entry name" value="DISIN"/>
    <property type="match status" value="1"/>
</dbReference>
<dbReference type="GO" id="GO:0005886">
    <property type="term" value="C:plasma membrane"/>
    <property type="evidence" value="ECO:0007669"/>
    <property type="project" value="TreeGrafter"/>
</dbReference>
<dbReference type="InterPro" id="IPR001590">
    <property type="entry name" value="Peptidase_M12B"/>
</dbReference>
<dbReference type="PANTHER" id="PTHR45702:SF2">
    <property type="entry name" value="KUZBANIAN, ISOFORM A"/>
    <property type="match status" value="1"/>
</dbReference>
<evidence type="ECO:0000259" key="4">
    <source>
        <dbReference type="PROSITE" id="PS50214"/>
    </source>
</evidence>
<dbReference type="SUPFAM" id="SSF55486">
    <property type="entry name" value="Metalloproteases ('zincins'), catalytic domain"/>
    <property type="match status" value="1"/>
</dbReference>
<feature type="transmembrane region" description="Helical" evidence="2">
    <location>
        <begin position="647"/>
        <end position="671"/>
    </location>
</feature>
<name>A0A8X6PRM6_NEPPI</name>
<organism evidence="6 7">
    <name type="scientific">Nephila pilipes</name>
    <name type="common">Giant wood spider</name>
    <name type="synonym">Nephila maculata</name>
    <dbReference type="NCBI Taxonomy" id="299642"/>
    <lineage>
        <taxon>Eukaryota</taxon>
        <taxon>Metazoa</taxon>
        <taxon>Ecdysozoa</taxon>
        <taxon>Arthropoda</taxon>
        <taxon>Chelicerata</taxon>
        <taxon>Arachnida</taxon>
        <taxon>Araneae</taxon>
        <taxon>Araneomorphae</taxon>
        <taxon>Entelegynae</taxon>
        <taxon>Araneoidea</taxon>
        <taxon>Nephilidae</taxon>
        <taxon>Nephila</taxon>
    </lineage>
</organism>
<gene>
    <name evidence="6" type="primary">ADAM10</name>
    <name evidence="6" type="ORF">NPIL_485961</name>
</gene>
<comment type="caution">
    <text evidence="1">Lacks conserved residue(s) required for the propagation of feature annotation.</text>
</comment>
<evidence type="ECO:0000313" key="7">
    <source>
        <dbReference type="Proteomes" id="UP000887013"/>
    </source>
</evidence>
<dbReference type="InterPro" id="IPR001762">
    <property type="entry name" value="Disintegrin_dom"/>
</dbReference>
<evidence type="ECO:0000256" key="1">
    <source>
        <dbReference type="PROSITE-ProRule" id="PRU00276"/>
    </source>
</evidence>
<dbReference type="Proteomes" id="UP000887013">
    <property type="component" value="Unassembled WGS sequence"/>
</dbReference>
<keyword evidence="1" id="KW-0479">Metal-binding</keyword>
<dbReference type="PANTHER" id="PTHR45702">
    <property type="entry name" value="ADAM10/ADAM17 METALLOPEPTIDASE FAMILY MEMBER"/>
    <property type="match status" value="1"/>
</dbReference>
<dbReference type="AlphaFoldDB" id="A0A8X6PRM6"/>
<proteinExistence type="predicted"/>
<dbReference type="PROSITE" id="PS50214">
    <property type="entry name" value="DISINTEGRIN_2"/>
    <property type="match status" value="1"/>
</dbReference>
<keyword evidence="1" id="KW-0862">Zinc</keyword>
<evidence type="ECO:0000256" key="3">
    <source>
        <dbReference type="SAM" id="SignalP"/>
    </source>
</evidence>
<feature type="domain" description="Disintegrin" evidence="4">
    <location>
        <begin position="446"/>
        <end position="546"/>
    </location>
</feature>
<dbReference type="GO" id="GO:0004222">
    <property type="term" value="F:metalloendopeptidase activity"/>
    <property type="evidence" value="ECO:0007669"/>
    <property type="project" value="InterPro"/>
</dbReference>
<dbReference type="EMBL" id="BMAW01022378">
    <property type="protein sequence ID" value="GFT77586.1"/>
    <property type="molecule type" value="Genomic_DNA"/>
</dbReference>
<feature type="active site" evidence="1">
    <location>
        <position position="380"/>
    </location>
</feature>
<dbReference type="Gene3D" id="4.10.70.10">
    <property type="entry name" value="Disintegrin domain"/>
    <property type="match status" value="1"/>
</dbReference>